<dbReference type="AlphaFoldDB" id="A0A9X3ENA2"/>
<evidence type="ECO:0000256" key="6">
    <source>
        <dbReference type="ARBA" id="ARBA00022741"/>
    </source>
</evidence>
<comment type="catalytic activity">
    <reaction evidence="10">
        <text>3 propionate 3-nitronate + 3 O2 + H2O = 3 3-oxopropanoate + 2 nitrate + nitrite + H2O2 + 3 H(+)</text>
        <dbReference type="Rhea" id="RHEA:57332"/>
        <dbReference type="ChEBI" id="CHEBI:15377"/>
        <dbReference type="ChEBI" id="CHEBI:15378"/>
        <dbReference type="ChEBI" id="CHEBI:15379"/>
        <dbReference type="ChEBI" id="CHEBI:16240"/>
        <dbReference type="ChEBI" id="CHEBI:16301"/>
        <dbReference type="ChEBI" id="CHEBI:17632"/>
        <dbReference type="ChEBI" id="CHEBI:33190"/>
        <dbReference type="ChEBI" id="CHEBI:136067"/>
    </reaction>
</comment>
<dbReference type="GO" id="GO:0000166">
    <property type="term" value="F:nucleotide binding"/>
    <property type="evidence" value="ECO:0007669"/>
    <property type="project" value="UniProtKB-KW"/>
</dbReference>
<keyword evidence="4" id="KW-0285">Flavoprotein</keyword>
<dbReference type="GO" id="GO:0018580">
    <property type="term" value="F:nitronate monooxygenase activity"/>
    <property type="evidence" value="ECO:0007669"/>
    <property type="project" value="InterPro"/>
</dbReference>
<dbReference type="PANTHER" id="PTHR42747:SF3">
    <property type="entry name" value="NITRONATE MONOOXYGENASE-RELATED"/>
    <property type="match status" value="1"/>
</dbReference>
<dbReference type="GO" id="GO:0009636">
    <property type="term" value="P:response to toxic substance"/>
    <property type="evidence" value="ECO:0007669"/>
    <property type="project" value="UniProtKB-KW"/>
</dbReference>
<protein>
    <recommendedName>
        <fullName evidence="11">Nitronate monooxygenase</fullName>
    </recommendedName>
    <alternativeName>
        <fullName evidence="9">Propionate 3-nitronate monooxygenase</fullName>
    </alternativeName>
</protein>
<evidence type="ECO:0000313" key="13">
    <source>
        <dbReference type="Proteomes" id="UP001150924"/>
    </source>
</evidence>
<evidence type="ECO:0000256" key="9">
    <source>
        <dbReference type="ARBA" id="ARBA00031155"/>
    </source>
</evidence>
<evidence type="ECO:0000256" key="8">
    <source>
        <dbReference type="ARBA" id="ARBA00023033"/>
    </source>
</evidence>
<dbReference type="Pfam" id="PF03060">
    <property type="entry name" value="NMO"/>
    <property type="match status" value="1"/>
</dbReference>
<sequence>MTDRRTTPALPTRWPIVQAPMAGGPDTPALAAAVSNAGGLGSLGCAYMMPQEIEATAAKLRSLTSQPFALNLFVRADAPDDPAATARVSPVLAEFRRELGLPSPAPPGRAAPEFEAQLEAVLQIRPAVFSFTFGAPTRAQIEALHARSIAVIGTATTVEEAVVLAALGVDAVCAQGAEAGGHRGTFLGAFEDGLVGTITLVPQIAARVQVPVIAAGGIMEGRAIRAMLDIGAAGVQLGTAFMTCPEAGTSEAHRAALATAWRTVVTRAFSGRPARGVRNRFSEAFAAVEAAPFPQQQGLTRDVRAAAAAQGRADLMQLWAGQGAPMGRALPAEELVALLVREAGLAT</sequence>
<keyword evidence="7" id="KW-0560">Oxidoreductase</keyword>
<comment type="caution">
    <text evidence="12">The sequence shown here is derived from an EMBL/GenBank/DDBJ whole genome shotgun (WGS) entry which is preliminary data.</text>
</comment>
<keyword evidence="5" id="KW-0288">FMN</keyword>
<evidence type="ECO:0000256" key="11">
    <source>
        <dbReference type="ARBA" id="ARBA00067136"/>
    </source>
</evidence>
<dbReference type="PANTHER" id="PTHR42747">
    <property type="entry name" value="NITRONATE MONOOXYGENASE-RELATED"/>
    <property type="match status" value="1"/>
</dbReference>
<dbReference type="EMBL" id="JAPNKE010000002">
    <property type="protein sequence ID" value="MCY1007147.1"/>
    <property type="molecule type" value="Genomic_DNA"/>
</dbReference>
<evidence type="ECO:0000313" key="12">
    <source>
        <dbReference type="EMBL" id="MCY1007147.1"/>
    </source>
</evidence>
<dbReference type="FunFam" id="3.20.20.70:FF:000154">
    <property type="entry name" value="Probable nitronate monooxygenase"/>
    <property type="match status" value="1"/>
</dbReference>
<name>A0A9X3ENA2_9BACT</name>
<proteinExistence type="inferred from homology"/>
<dbReference type="Gene3D" id="3.20.20.70">
    <property type="entry name" value="Aldolase class I"/>
    <property type="match status" value="1"/>
</dbReference>
<comment type="similarity">
    <text evidence="2">Belongs to the nitronate monooxygenase family. NMO class I subfamily.</text>
</comment>
<dbReference type="RefSeq" id="WP_267769732.1">
    <property type="nucleotide sequence ID" value="NZ_JAPNKE010000002.1"/>
</dbReference>
<accession>A0A9X3ENA2</accession>
<evidence type="ECO:0000256" key="7">
    <source>
        <dbReference type="ARBA" id="ARBA00023002"/>
    </source>
</evidence>
<dbReference type="Proteomes" id="UP001150924">
    <property type="component" value="Unassembled WGS sequence"/>
</dbReference>
<dbReference type="InterPro" id="IPR004136">
    <property type="entry name" value="NMO"/>
</dbReference>
<evidence type="ECO:0000256" key="2">
    <source>
        <dbReference type="ARBA" id="ARBA00009881"/>
    </source>
</evidence>
<evidence type="ECO:0000256" key="4">
    <source>
        <dbReference type="ARBA" id="ARBA00022630"/>
    </source>
</evidence>
<evidence type="ECO:0000256" key="3">
    <source>
        <dbReference type="ARBA" id="ARBA00022575"/>
    </source>
</evidence>
<comment type="cofactor">
    <cofactor evidence="1">
        <name>FMN</name>
        <dbReference type="ChEBI" id="CHEBI:58210"/>
    </cofactor>
</comment>
<reference evidence="12" key="1">
    <citation type="submission" date="2022-11" db="EMBL/GenBank/DDBJ databases">
        <title>Minimal conservation of predation-associated metabolite biosynthetic gene clusters underscores biosynthetic potential of Myxococcota including descriptions for ten novel species: Archangium lansinium sp. nov., Myxococcus landrumus sp. nov., Nannocystis bai.</title>
        <authorList>
            <person name="Ahearne A."/>
            <person name="Stevens C."/>
            <person name="Phillips K."/>
        </authorList>
    </citation>
    <scope>NUCLEOTIDE SEQUENCE</scope>
    <source>
        <strain evidence="12">Na p29</strain>
    </source>
</reference>
<evidence type="ECO:0000256" key="5">
    <source>
        <dbReference type="ARBA" id="ARBA00022643"/>
    </source>
</evidence>
<dbReference type="InterPro" id="IPR013785">
    <property type="entry name" value="Aldolase_TIM"/>
</dbReference>
<keyword evidence="6" id="KW-0547">Nucleotide-binding</keyword>
<dbReference type="CDD" id="cd04730">
    <property type="entry name" value="NPD_like"/>
    <property type="match status" value="1"/>
</dbReference>
<dbReference type="SUPFAM" id="SSF51412">
    <property type="entry name" value="Inosine monophosphate dehydrogenase (IMPDH)"/>
    <property type="match status" value="1"/>
</dbReference>
<gene>
    <name evidence="12" type="ORF">OV079_16610</name>
</gene>
<keyword evidence="13" id="KW-1185">Reference proteome</keyword>
<keyword evidence="8 12" id="KW-0503">Monooxygenase</keyword>
<organism evidence="12 13">
    <name type="scientific">Nannocystis pusilla</name>
    <dbReference type="NCBI Taxonomy" id="889268"/>
    <lineage>
        <taxon>Bacteria</taxon>
        <taxon>Pseudomonadati</taxon>
        <taxon>Myxococcota</taxon>
        <taxon>Polyangia</taxon>
        <taxon>Nannocystales</taxon>
        <taxon>Nannocystaceae</taxon>
        <taxon>Nannocystis</taxon>
    </lineage>
</organism>
<evidence type="ECO:0000256" key="1">
    <source>
        <dbReference type="ARBA" id="ARBA00001917"/>
    </source>
</evidence>
<keyword evidence="3" id="KW-0216">Detoxification</keyword>
<evidence type="ECO:0000256" key="10">
    <source>
        <dbReference type="ARBA" id="ARBA00049401"/>
    </source>
</evidence>